<dbReference type="EMBL" id="CALSDN010000010">
    <property type="protein sequence ID" value="CAH6722572.1"/>
    <property type="molecule type" value="Genomic_DNA"/>
</dbReference>
<reference evidence="1" key="1">
    <citation type="submission" date="2022-06" db="EMBL/GenBank/DDBJ databases">
        <authorList>
            <person name="Legras J.-L."/>
            <person name="Devillers H."/>
            <person name="Grondin C."/>
        </authorList>
    </citation>
    <scope>NUCLEOTIDE SEQUENCE</scope>
    <source>
        <strain evidence="1">CLIB 1444</strain>
    </source>
</reference>
<accession>A0ACA9YBX3</accession>
<dbReference type="Proteomes" id="UP001152531">
    <property type="component" value="Unassembled WGS sequence"/>
</dbReference>
<evidence type="ECO:0000313" key="2">
    <source>
        <dbReference type="Proteomes" id="UP001152531"/>
    </source>
</evidence>
<protein>
    <submittedName>
        <fullName evidence="1">Uncharacterized protein</fullName>
    </submittedName>
</protein>
<evidence type="ECO:0000313" key="1">
    <source>
        <dbReference type="EMBL" id="CAH6722572.1"/>
    </source>
</evidence>
<gene>
    <name evidence="1" type="ORF">CLIB1444_10S01486</name>
</gene>
<organism evidence="1 2">
    <name type="scientific">[Candida] jaroonii</name>
    <dbReference type="NCBI Taxonomy" id="467808"/>
    <lineage>
        <taxon>Eukaryota</taxon>
        <taxon>Fungi</taxon>
        <taxon>Dikarya</taxon>
        <taxon>Ascomycota</taxon>
        <taxon>Saccharomycotina</taxon>
        <taxon>Pichiomycetes</taxon>
        <taxon>Debaryomycetaceae</taxon>
        <taxon>Yamadazyma</taxon>
    </lineage>
</organism>
<proteinExistence type="predicted"/>
<name>A0ACA9YBX3_9ASCO</name>
<keyword evidence="2" id="KW-1185">Reference proteome</keyword>
<sequence length="523" mass="60456">MRLLIVLILVFYVQGVWINPEFKSGISSRISLQGLRDIKSSLESELKSLISPLYLDNSHTPFLSNKTQDDDLIILPSNTLNVEIFNKLGLNFLNEGGFTFTFNKESIRVPREFKNLFIFNTSSSLTIPNSKHHNFANFVDQSLPFNLPNYMNLKNYYLVLPKNYLQSNLNSTDLLYDSTSVFSRSVLSGKISQLPIFRSIISENKPLMVFMFSDSNIKKFESFKNPIMNIKNYLKTEKDLISNFFDRFAQNWIKMVNYDSLVQSVFCTTNANSVDNSYCLQVHDARALYLFPAFFDISQLMYFDSEVKANQVEAFEAQAPYKNVSVELTRRSDDVETQAIRQLHDKASHLADKINDVTYELATEPKPVIERIDERFDEKVYEFYDKIEDKKDTLQEKKDMIKESLVAKIDALKSKFDLKPTDVEYKFGDSLTKRSFDEEEESLLPFQPEGGLILPLSLIRVAEKTLDSPRHKSYAQVLVSGTTGHLTKRFSIFSKDIHDCEKITWFNVFHHSIFGKPKFCLDD</sequence>
<comment type="caution">
    <text evidence="1">The sequence shown here is derived from an EMBL/GenBank/DDBJ whole genome shotgun (WGS) entry which is preliminary data.</text>
</comment>